<feature type="binding site" evidence="7">
    <location>
        <position position="54"/>
    </location>
    <ligand>
        <name>substrate</name>
    </ligand>
</feature>
<dbReference type="SUPFAM" id="SSF74650">
    <property type="entry name" value="Galactose mutarotase-like"/>
    <property type="match status" value="1"/>
</dbReference>
<accession>A0A0D7BMC9</accession>
<dbReference type="InterPro" id="IPR014718">
    <property type="entry name" value="GH-type_carb-bd"/>
</dbReference>
<dbReference type="InterPro" id="IPR011013">
    <property type="entry name" value="Gal_mutarotase_sf_dom"/>
</dbReference>
<evidence type="ECO:0000256" key="1">
    <source>
        <dbReference type="ARBA" id="ARBA00001096"/>
    </source>
</evidence>
<evidence type="ECO:0000256" key="3">
    <source>
        <dbReference type="ARBA" id="ARBA00012083"/>
    </source>
</evidence>
<gene>
    <name evidence="8" type="ORF">CYLTODRAFT_390062</name>
</gene>
<dbReference type="GO" id="GO:0005975">
    <property type="term" value="P:carbohydrate metabolic process"/>
    <property type="evidence" value="ECO:0007669"/>
    <property type="project" value="InterPro"/>
</dbReference>
<evidence type="ECO:0000313" key="8">
    <source>
        <dbReference type="EMBL" id="KIY71637.1"/>
    </source>
</evidence>
<feature type="active site" evidence="6">
    <location>
        <position position="159"/>
    </location>
</feature>
<dbReference type="InterPro" id="IPR008183">
    <property type="entry name" value="Aldose_1/G6P_1-epimerase"/>
</dbReference>
<feature type="binding site" evidence="7">
    <location>
        <position position="77"/>
    </location>
    <ligand>
        <name>substrate</name>
    </ligand>
</feature>
<dbReference type="Gene3D" id="2.70.98.10">
    <property type="match status" value="1"/>
</dbReference>
<dbReference type="STRING" id="1314674.A0A0D7BMC9"/>
<dbReference type="AlphaFoldDB" id="A0A0D7BMC9"/>
<comment type="similarity">
    <text evidence="2 5">Belongs to the glucose-6-phosphate 1-epimerase family.</text>
</comment>
<dbReference type="EMBL" id="KN880452">
    <property type="protein sequence ID" value="KIY71637.1"/>
    <property type="molecule type" value="Genomic_DNA"/>
</dbReference>
<dbReference type="Proteomes" id="UP000054007">
    <property type="component" value="Unassembled WGS sequence"/>
</dbReference>
<dbReference type="PIRSF" id="PIRSF016020">
    <property type="entry name" value="PHexose_mutarotase"/>
    <property type="match status" value="1"/>
</dbReference>
<feature type="active site" evidence="6">
    <location>
        <position position="265"/>
    </location>
</feature>
<reference evidence="8 9" key="1">
    <citation type="journal article" date="2015" name="Fungal Genet. Biol.">
        <title>Evolution of novel wood decay mechanisms in Agaricales revealed by the genome sequences of Fistulina hepatica and Cylindrobasidium torrendii.</title>
        <authorList>
            <person name="Floudas D."/>
            <person name="Held B.W."/>
            <person name="Riley R."/>
            <person name="Nagy L.G."/>
            <person name="Koehler G."/>
            <person name="Ransdell A.S."/>
            <person name="Younus H."/>
            <person name="Chow J."/>
            <person name="Chiniquy J."/>
            <person name="Lipzen A."/>
            <person name="Tritt A."/>
            <person name="Sun H."/>
            <person name="Haridas S."/>
            <person name="LaButti K."/>
            <person name="Ohm R.A."/>
            <person name="Kues U."/>
            <person name="Blanchette R.A."/>
            <person name="Grigoriev I.V."/>
            <person name="Minto R.E."/>
            <person name="Hibbett D.S."/>
        </authorList>
    </citation>
    <scope>NUCLEOTIDE SEQUENCE [LARGE SCALE GENOMIC DNA]</scope>
    <source>
        <strain evidence="8 9">FP15055 ss-10</strain>
    </source>
</reference>
<name>A0A0D7BMC9_9AGAR</name>
<comment type="catalytic activity">
    <reaction evidence="1">
        <text>alpha-D-glucose 6-phosphate = beta-D-glucose 6-phosphate</text>
        <dbReference type="Rhea" id="RHEA:16249"/>
        <dbReference type="ChEBI" id="CHEBI:58225"/>
        <dbReference type="ChEBI" id="CHEBI:58247"/>
        <dbReference type="EC" id="5.1.3.15"/>
    </reaction>
</comment>
<dbReference type="GO" id="GO:0047938">
    <property type="term" value="F:glucose-6-phosphate 1-epimerase activity"/>
    <property type="evidence" value="ECO:0007669"/>
    <property type="project" value="UniProtKB-UniRule"/>
</dbReference>
<dbReference type="Pfam" id="PF01263">
    <property type="entry name" value="Aldose_epim"/>
    <property type="match status" value="1"/>
</dbReference>
<keyword evidence="9" id="KW-1185">Reference proteome</keyword>
<dbReference type="PANTHER" id="PTHR11122:SF13">
    <property type="entry name" value="GLUCOSE-6-PHOSPHATE 1-EPIMERASE"/>
    <property type="match status" value="1"/>
</dbReference>
<sequence length="295" mass="31831">MPVQTSESKVTLQHPKGATAEVLLYGATVISWKSPDERLFLSSKAILDGSKAVRGGIPVVFPCFGPPSHPDHTRLSQHGFARSTLWSWGGVTEDNEKVVVVKLALEPTEAIRAVYDKPFKLTYVVSLFESDLKTELHVENTSGSSLQAPEPFEFQALFHTYIRAPSKDALVSPLTSLSYFDKTEATEEGRATAKTETRSGVDVTKFTDSVYENAPGSYDVKWPGGALHISAKGLKDVVVWNPQAEGGSTMGDMEAGGWDHFVCVEPGTVRGFAKVAPGETWVGEQTLSAGSKAAL</sequence>
<proteinExistence type="inferred from homology"/>
<evidence type="ECO:0000256" key="2">
    <source>
        <dbReference type="ARBA" id="ARBA00005866"/>
    </source>
</evidence>
<organism evidence="8 9">
    <name type="scientific">Cylindrobasidium torrendii FP15055 ss-10</name>
    <dbReference type="NCBI Taxonomy" id="1314674"/>
    <lineage>
        <taxon>Eukaryota</taxon>
        <taxon>Fungi</taxon>
        <taxon>Dikarya</taxon>
        <taxon>Basidiomycota</taxon>
        <taxon>Agaricomycotina</taxon>
        <taxon>Agaricomycetes</taxon>
        <taxon>Agaricomycetidae</taxon>
        <taxon>Agaricales</taxon>
        <taxon>Marasmiineae</taxon>
        <taxon>Physalacriaceae</taxon>
        <taxon>Cylindrobasidium</taxon>
    </lineage>
</organism>
<evidence type="ECO:0000256" key="4">
    <source>
        <dbReference type="ARBA" id="ARBA00023235"/>
    </source>
</evidence>
<keyword evidence="4 5" id="KW-0413">Isomerase</keyword>
<dbReference type="PANTHER" id="PTHR11122">
    <property type="entry name" value="APOSPORY-ASSOCIATED PROTEIN C-RELATED"/>
    <property type="match status" value="1"/>
</dbReference>
<dbReference type="EC" id="5.1.3.15" evidence="3 5"/>
<dbReference type="OrthoDB" id="1659429at2759"/>
<protein>
    <recommendedName>
        <fullName evidence="3 5">Glucose-6-phosphate 1-epimerase</fullName>
        <ecNumber evidence="3 5">5.1.3.15</ecNumber>
    </recommendedName>
</protein>
<evidence type="ECO:0000256" key="6">
    <source>
        <dbReference type="PIRSR" id="PIRSR016020-1"/>
    </source>
</evidence>
<dbReference type="GO" id="GO:0030246">
    <property type="term" value="F:carbohydrate binding"/>
    <property type="evidence" value="ECO:0007669"/>
    <property type="project" value="UniProtKB-UniRule"/>
</dbReference>
<dbReference type="InterPro" id="IPR025532">
    <property type="entry name" value="G6P_1-epimerase"/>
</dbReference>
<dbReference type="GO" id="GO:0005737">
    <property type="term" value="C:cytoplasm"/>
    <property type="evidence" value="ECO:0007669"/>
    <property type="project" value="TreeGrafter"/>
</dbReference>
<feature type="binding site" evidence="7">
    <location>
        <position position="82"/>
    </location>
    <ligand>
        <name>substrate</name>
    </ligand>
</feature>
<evidence type="ECO:0000256" key="5">
    <source>
        <dbReference type="PIRNR" id="PIRNR016020"/>
    </source>
</evidence>
<evidence type="ECO:0000256" key="7">
    <source>
        <dbReference type="PIRSR" id="PIRSR016020-2"/>
    </source>
</evidence>
<comment type="function">
    <text evidence="5">Catalyzes the interconversion between the alpha and beta anomers from at least three hexose 6-phosphate sugars (Glc6P, Gal6P, and Man6P).</text>
</comment>
<dbReference type="CDD" id="cd09020">
    <property type="entry name" value="D-hex-6-P-epi_like"/>
    <property type="match status" value="1"/>
</dbReference>
<evidence type="ECO:0000313" key="9">
    <source>
        <dbReference type="Proteomes" id="UP000054007"/>
    </source>
</evidence>